<dbReference type="SMART" id="SM00072">
    <property type="entry name" value="GuKc"/>
    <property type="match status" value="1"/>
</dbReference>
<dbReference type="InterPro" id="IPR001478">
    <property type="entry name" value="PDZ"/>
</dbReference>
<dbReference type="InterPro" id="IPR036034">
    <property type="entry name" value="PDZ_sf"/>
</dbReference>
<gene>
    <name evidence="7" type="ORF">KUTeg_002115</name>
</gene>
<dbReference type="InterPro" id="IPR008144">
    <property type="entry name" value="Guanylate_kin-like_dom"/>
</dbReference>
<dbReference type="InterPro" id="IPR036028">
    <property type="entry name" value="SH3-like_dom_sf"/>
</dbReference>
<dbReference type="PRINTS" id="PR00452">
    <property type="entry name" value="SH3DOMAIN"/>
</dbReference>
<evidence type="ECO:0000259" key="5">
    <source>
        <dbReference type="PROSITE" id="PS50052"/>
    </source>
</evidence>
<dbReference type="Pfam" id="PF07653">
    <property type="entry name" value="SH3_2"/>
    <property type="match status" value="1"/>
</dbReference>
<evidence type="ECO:0000256" key="2">
    <source>
        <dbReference type="ARBA" id="ARBA00022443"/>
    </source>
</evidence>
<keyword evidence="2 3" id="KW-0728">SH3 domain</keyword>
<dbReference type="SUPFAM" id="SSF50044">
    <property type="entry name" value="SH3-domain"/>
    <property type="match status" value="1"/>
</dbReference>
<evidence type="ECO:0000256" key="1">
    <source>
        <dbReference type="ARBA" id="ARBA00007014"/>
    </source>
</evidence>
<dbReference type="SMART" id="SM00326">
    <property type="entry name" value="SH3"/>
    <property type="match status" value="1"/>
</dbReference>
<dbReference type="CDD" id="cd11862">
    <property type="entry name" value="SH3_MPP"/>
    <property type="match status" value="1"/>
</dbReference>
<dbReference type="Proteomes" id="UP001217089">
    <property type="component" value="Unassembled WGS sequence"/>
</dbReference>
<dbReference type="SUPFAM" id="SSF50156">
    <property type="entry name" value="PDZ domain-like"/>
    <property type="match status" value="1"/>
</dbReference>
<organism evidence="7 8">
    <name type="scientific">Tegillarca granosa</name>
    <name type="common">Malaysian cockle</name>
    <name type="synonym">Anadara granosa</name>
    <dbReference type="NCBI Taxonomy" id="220873"/>
    <lineage>
        <taxon>Eukaryota</taxon>
        <taxon>Metazoa</taxon>
        <taxon>Spiralia</taxon>
        <taxon>Lophotrochozoa</taxon>
        <taxon>Mollusca</taxon>
        <taxon>Bivalvia</taxon>
        <taxon>Autobranchia</taxon>
        <taxon>Pteriomorphia</taxon>
        <taxon>Arcoida</taxon>
        <taxon>Arcoidea</taxon>
        <taxon>Arcidae</taxon>
        <taxon>Tegillarca</taxon>
    </lineage>
</organism>
<name>A0ABQ9FTE8_TEGGR</name>
<dbReference type="Pfam" id="PF00625">
    <property type="entry name" value="Guanylate_kin"/>
    <property type="match status" value="1"/>
</dbReference>
<protein>
    <recommendedName>
        <fullName evidence="9">MAGUK p55 subfamily member 7</fullName>
    </recommendedName>
</protein>
<dbReference type="InterPro" id="IPR001452">
    <property type="entry name" value="SH3_domain"/>
</dbReference>
<dbReference type="PROSITE" id="PS50002">
    <property type="entry name" value="SH3"/>
    <property type="match status" value="1"/>
</dbReference>
<dbReference type="CDD" id="cd00071">
    <property type="entry name" value="GMPK"/>
    <property type="match status" value="1"/>
</dbReference>
<feature type="domain" description="SH3" evidence="4">
    <location>
        <begin position="53"/>
        <end position="123"/>
    </location>
</feature>
<dbReference type="Gene3D" id="3.40.50.300">
    <property type="entry name" value="P-loop containing nucleotide triphosphate hydrolases"/>
    <property type="match status" value="1"/>
</dbReference>
<keyword evidence="8" id="KW-1185">Reference proteome</keyword>
<evidence type="ECO:0000259" key="4">
    <source>
        <dbReference type="PROSITE" id="PS50002"/>
    </source>
</evidence>
<evidence type="ECO:0000256" key="3">
    <source>
        <dbReference type="PROSITE-ProRule" id="PRU00192"/>
    </source>
</evidence>
<sequence>MIHVGDKVQEINGILVRNKDPKEMVMILSRLSGPVTLKLGPTEAGDTGMQERSSNTRVKALFDYNPREDPLIPCQDAGLQFKKGDILHIVSQDDPLWWQAKKEGDATSSAGLIPARLLQESPCRISPRIKRSKKVRKMMYQAVQSGEFDHGEIATYEEVELFHPRSGIYRPLVLVGPPHVGRNELKRRLIASNPGHFAEVVPYTSRPKRPFEEYGREYNFITREEMESGILAQRFVEHGEYRGNLYGIRLDSITSIIRAGKVCILTPNVQAIKAVRTAELRPFIIYIRPPSLERLKDSRKNQKAMVTLEDGDTRSFDDEDYESMTILSQKLEDTYGHLFDKVITNNHLPIATTELVKIAQSVETDPHWVPISWLQ</sequence>
<evidence type="ECO:0000313" key="8">
    <source>
        <dbReference type="Proteomes" id="UP001217089"/>
    </source>
</evidence>
<dbReference type="PROSITE" id="PS50052">
    <property type="entry name" value="GUANYLATE_KINASE_2"/>
    <property type="match status" value="1"/>
</dbReference>
<feature type="domain" description="Guanylate kinase-like" evidence="5">
    <location>
        <begin position="169"/>
        <end position="360"/>
    </location>
</feature>
<dbReference type="InterPro" id="IPR027417">
    <property type="entry name" value="P-loop_NTPase"/>
</dbReference>
<dbReference type="Gene3D" id="2.30.42.10">
    <property type="match status" value="1"/>
</dbReference>
<dbReference type="PROSITE" id="PS00856">
    <property type="entry name" value="GUANYLATE_KINASE_1"/>
    <property type="match status" value="1"/>
</dbReference>
<dbReference type="EMBL" id="JARBDR010000141">
    <property type="protein sequence ID" value="KAJ8320528.1"/>
    <property type="molecule type" value="Genomic_DNA"/>
</dbReference>
<dbReference type="InterPro" id="IPR050716">
    <property type="entry name" value="MAGUK"/>
</dbReference>
<comment type="caution">
    <text evidence="7">The sequence shown here is derived from an EMBL/GenBank/DDBJ whole genome shotgun (WGS) entry which is preliminary data.</text>
</comment>
<proteinExistence type="inferred from homology"/>
<accession>A0ABQ9FTE8</accession>
<evidence type="ECO:0008006" key="9">
    <source>
        <dbReference type="Google" id="ProtNLM"/>
    </source>
</evidence>
<dbReference type="Gene3D" id="2.30.30.40">
    <property type="entry name" value="SH3 Domains"/>
    <property type="match status" value="1"/>
</dbReference>
<reference evidence="7 8" key="1">
    <citation type="submission" date="2022-12" db="EMBL/GenBank/DDBJ databases">
        <title>Chromosome-level genome of Tegillarca granosa.</title>
        <authorList>
            <person name="Kim J."/>
        </authorList>
    </citation>
    <scope>NUCLEOTIDE SEQUENCE [LARGE SCALE GENOMIC DNA]</scope>
    <source>
        <strain evidence="7">Teg-2019</strain>
        <tissue evidence="7">Adductor muscle</tissue>
    </source>
</reference>
<feature type="domain" description="PDZ" evidence="6">
    <location>
        <begin position="1"/>
        <end position="43"/>
    </location>
</feature>
<dbReference type="SUPFAM" id="SSF52540">
    <property type="entry name" value="P-loop containing nucleoside triphosphate hydrolases"/>
    <property type="match status" value="1"/>
</dbReference>
<dbReference type="InterPro" id="IPR008145">
    <property type="entry name" value="GK/Ca_channel_bsu"/>
</dbReference>
<dbReference type="PANTHER" id="PTHR23122">
    <property type="entry name" value="MEMBRANE-ASSOCIATED GUANYLATE KINASE MAGUK"/>
    <property type="match status" value="1"/>
</dbReference>
<evidence type="ECO:0000259" key="6">
    <source>
        <dbReference type="PROSITE" id="PS50106"/>
    </source>
</evidence>
<comment type="similarity">
    <text evidence="1">Belongs to the MAGUK family.</text>
</comment>
<dbReference type="PROSITE" id="PS50106">
    <property type="entry name" value="PDZ"/>
    <property type="match status" value="1"/>
</dbReference>
<dbReference type="InterPro" id="IPR020590">
    <property type="entry name" value="Guanylate_kinase_CS"/>
</dbReference>
<evidence type="ECO:0000313" key="7">
    <source>
        <dbReference type="EMBL" id="KAJ8320528.1"/>
    </source>
</evidence>